<sequence length="103" mass="11850">MPAKLIWTPAARAGAKKIYVDIAREQPQAAERYFQRFRIKTTSLIEQPRLGQRHPEIRPAARMLVEAPYVILYQTHPNTDDGPIEIMEIVHVVDGRRDLAALY</sequence>
<dbReference type="Proteomes" id="UP000290767">
    <property type="component" value="Unassembled WGS sequence"/>
</dbReference>
<evidence type="ECO:0000313" key="3">
    <source>
        <dbReference type="EMBL" id="RXT15719.1"/>
    </source>
</evidence>
<dbReference type="Gene3D" id="3.30.2310.20">
    <property type="entry name" value="RelE-like"/>
    <property type="match status" value="1"/>
</dbReference>
<accession>A0A4Q1TBX0</accession>
<protein>
    <submittedName>
        <fullName evidence="3">Plasmid stabilization protein</fullName>
    </submittedName>
</protein>
<keyword evidence="2" id="KW-1277">Toxin-antitoxin system</keyword>
<proteinExistence type="inferred from homology"/>
<organism evidence="3 4">
    <name type="scientific">Rhizobium leguminosarum</name>
    <dbReference type="NCBI Taxonomy" id="384"/>
    <lineage>
        <taxon>Bacteria</taxon>
        <taxon>Pseudomonadati</taxon>
        <taxon>Pseudomonadota</taxon>
        <taxon>Alphaproteobacteria</taxon>
        <taxon>Hyphomicrobiales</taxon>
        <taxon>Rhizobiaceae</taxon>
        <taxon>Rhizobium/Agrobacterium group</taxon>
        <taxon>Rhizobium</taxon>
    </lineage>
</organism>
<dbReference type="EMBL" id="MZMU01000026">
    <property type="protein sequence ID" value="RXT15719.1"/>
    <property type="molecule type" value="Genomic_DNA"/>
</dbReference>
<comment type="caution">
    <text evidence="3">The sequence shown here is derived from an EMBL/GenBank/DDBJ whole genome shotgun (WGS) entry which is preliminary data.</text>
</comment>
<dbReference type="PANTHER" id="PTHR33755">
    <property type="entry name" value="TOXIN PARE1-RELATED"/>
    <property type="match status" value="1"/>
</dbReference>
<gene>
    <name evidence="3" type="ORF">B5P46_32580</name>
</gene>
<dbReference type="Pfam" id="PF05016">
    <property type="entry name" value="ParE_toxin"/>
    <property type="match status" value="1"/>
</dbReference>
<evidence type="ECO:0000313" key="4">
    <source>
        <dbReference type="Proteomes" id="UP000290767"/>
    </source>
</evidence>
<dbReference type="AlphaFoldDB" id="A0A4Q1TBX0"/>
<dbReference type="InterPro" id="IPR007712">
    <property type="entry name" value="RelE/ParE_toxin"/>
</dbReference>
<dbReference type="InterPro" id="IPR051803">
    <property type="entry name" value="TA_system_RelE-like_toxin"/>
</dbReference>
<evidence type="ECO:0000256" key="2">
    <source>
        <dbReference type="ARBA" id="ARBA00022649"/>
    </source>
</evidence>
<reference evidence="3 4" key="1">
    <citation type="submission" date="2017-03" db="EMBL/GenBank/DDBJ databases">
        <authorList>
            <person name="Safronova V.I."/>
            <person name="Sazanova A.L."/>
            <person name="Chirak E.R."/>
        </authorList>
    </citation>
    <scope>NUCLEOTIDE SEQUENCE [LARGE SCALE GENOMIC DNA]</scope>
    <source>
        <strain evidence="3 4">Tri-43</strain>
    </source>
</reference>
<dbReference type="InterPro" id="IPR035093">
    <property type="entry name" value="RelE/ParE_toxin_dom_sf"/>
</dbReference>
<name>A0A4Q1TBX0_RHILE</name>
<dbReference type="RefSeq" id="WP_129422358.1">
    <property type="nucleotide sequence ID" value="NZ_MZMU01000026.1"/>
</dbReference>
<evidence type="ECO:0000256" key="1">
    <source>
        <dbReference type="ARBA" id="ARBA00006226"/>
    </source>
</evidence>
<comment type="similarity">
    <text evidence="1">Belongs to the RelE toxin family.</text>
</comment>